<sequence length="106" mass="12538">MNLAVFYVIIGFLVLVYVVLAHLYATWKYIKQLYTAKYVEPKKIKTYFGFKYWSWSNNDSWIEIVGLSTLVMLLWALVSFIAWPLTVIFFLNNSIEKARERIENGD</sequence>
<feature type="transmembrane region" description="Helical" evidence="1">
    <location>
        <begin position="64"/>
        <end position="91"/>
    </location>
</feature>
<keyword evidence="1" id="KW-0472">Membrane</keyword>
<proteinExistence type="predicted"/>
<name>A0A1L2CUD1_9CAUD</name>
<keyword evidence="3" id="KW-1185">Reference proteome</keyword>
<keyword evidence="1" id="KW-1133">Transmembrane helix</keyword>
<keyword evidence="1" id="KW-0812">Transmembrane</keyword>
<evidence type="ECO:0000313" key="2">
    <source>
        <dbReference type="EMBL" id="AMM43633.1"/>
    </source>
</evidence>
<evidence type="ECO:0000313" key="3">
    <source>
        <dbReference type="Proteomes" id="UP000223891"/>
    </source>
</evidence>
<dbReference type="EMBL" id="KU574722">
    <property type="protein sequence ID" value="AMM43633.1"/>
    <property type="molecule type" value="Genomic_DNA"/>
</dbReference>
<accession>A0A1L2CUD1</accession>
<reference evidence="3" key="1">
    <citation type="submission" date="2016-01" db="EMBL/GenBank/DDBJ databases">
        <title>Isolation and Characterization of Enterobacteria phage CBB.</title>
        <authorList>
            <person name="Buttimer C.T.H."/>
            <person name="Hendrix H."/>
            <person name="Alexandre H."/>
            <person name="O'Mahony J."/>
            <person name="Lavigne R."/>
            <person name="Coffey A."/>
        </authorList>
    </citation>
    <scope>NUCLEOTIDE SEQUENCE [LARGE SCALE GENOMIC DNA]</scope>
</reference>
<evidence type="ECO:0000256" key="1">
    <source>
        <dbReference type="SAM" id="Phobius"/>
    </source>
</evidence>
<dbReference type="Proteomes" id="UP000223891">
    <property type="component" value="Segment"/>
</dbReference>
<feature type="transmembrane region" description="Helical" evidence="1">
    <location>
        <begin position="5"/>
        <end position="25"/>
    </location>
</feature>
<gene>
    <name evidence="2" type="ORF">CBB_68</name>
</gene>
<organism evidence="2 3">
    <name type="scientific">Pectobacterium phage vB_PcaM_CBB</name>
    <dbReference type="NCBI Taxonomy" id="2772511"/>
    <lineage>
        <taxon>Viruses</taxon>
        <taxon>Duplodnaviria</taxon>
        <taxon>Heunggongvirae</taxon>
        <taxon>Uroviricota</taxon>
        <taxon>Caudoviricetes</taxon>
        <taxon>Mimasvirus</taxon>
        <taxon>Mimasvirus CBB</taxon>
    </lineage>
</organism>
<protein>
    <submittedName>
        <fullName evidence="2">Putative membrane protein</fullName>
    </submittedName>
</protein>